<dbReference type="Pfam" id="PF10698">
    <property type="entry name" value="DUF2505"/>
    <property type="match status" value="1"/>
</dbReference>
<proteinExistence type="predicted"/>
<evidence type="ECO:0000313" key="1">
    <source>
        <dbReference type="EMBL" id="CAD8390480.1"/>
    </source>
</evidence>
<protein>
    <submittedName>
        <fullName evidence="1">Uncharacterized protein</fullName>
    </submittedName>
</protein>
<reference evidence="1" key="1">
    <citation type="submission" date="2021-01" db="EMBL/GenBank/DDBJ databases">
        <authorList>
            <person name="Corre E."/>
            <person name="Pelletier E."/>
            <person name="Niang G."/>
            <person name="Scheremetjew M."/>
            <person name="Finn R."/>
            <person name="Kale V."/>
            <person name="Holt S."/>
            <person name="Cochrane G."/>
            <person name="Meng A."/>
            <person name="Brown T."/>
            <person name="Cohen L."/>
        </authorList>
    </citation>
    <scope>NUCLEOTIDE SEQUENCE</scope>
    <source>
        <strain evidence="1">UTEX LB 2760</strain>
    </source>
</reference>
<sequence>MKFLVEARVEIPRQQFWEIRDQDDYLNLYVEVGHLEKIEIVKEWQEKDGVNHRIQSFTPKLFDGIPDVARGMMQDIVGTIDEHHTWNDEEEPFVQYFDSKPRAFEDIVHSYGSMRMEEDGNNACIQTVEGEMRINLPLISRMCEEAAISNLDKFYRTTFMEVAGMWIERYSRYSSYSS</sequence>
<gene>
    <name evidence="1" type="ORF">RMAR0315_LOCUS574</name>
</gene>
<dbReference type="EMBL" id="HBEK01001015">
    <property type="protein sequence ID" value="CAD8390480.1"/>
    <property type="molecule type" value="Transcribed_RNA"/>
</dbReference>
<dbReference type="AlphaFoldDB" id="A0A7S0G064"/>
<accession>A0A7S0G064</accession>
<organism evidence="1">
    <name type="scientific">Rhodosorus marinus</name>
    <dbReference type="NCBI Taxonomy" id="101924"/>
    <lineage>
        <taxon>Eukaryota</taxon>
        <taxon>Rhodophyta</taxon>
        <taxon>Stylonematophyceae</taxon>
        <taxon>Stylonematales</taxon>
        <taxon>Stylonemataceae</taxon>
        <taxon>Rhodosorus</taxon>
    </lineage>
</organism>
<dbReference type="InterPro" id="IPR019639">
    <property type="entry name" value="DUF2505"/>
</dbReference>
<name>A0A7S0G064_9RHOD</name>